<name>A0ABW2ARN7_9MICO</name>
<reference evidence="5" key="1">
    <citation type="journal article" date="2019" name="Int. J. Syst. Evol. Microbiol.">
        <title>The Global Catalogue of Microorganisms (GCM) 10K type strain sequencing project: providing services to taxonomists for standard genome sequencing and annotation.</title>
        <authorList>
            <consortium name="The Broad Institute Genomics Platform"/>
            <consortium name="The Broad Institute Genome Sequencing Center for Infectious Disease"/>
            <person name="Wu L."/>
            <person name="Ma J."/>
        </authorList>
    </citation>
    <scope>NUCLEOTIDE SEQUENCE [LARGE SCALE GENOMIC DNA]</scope>
    <source>
        <strain evidence="5">NBRC 106593</strain>
    </source>
</reference>
<dbReference type="Proteomes" id="UP001596356">
    <property type="component" value="Unassembled WGS sequence"/>
</dbReference>
<evidence type="ECO:0000313" key="5">
    <source>
        <dbReference type="Proteomes" id="UP001596356"/>
    </source>
</evidence>
<dbReference type="EMBL" id="JBHSWJ010000002">
    <property type="protein sequence ID" value="MFC6713637.1"/>
    <property type="molecule type" value="Genomic_DNA"/>
</dbReference>
<comment type="caution">
    <text evidence="4">The sequence shown here is derived from an EMBL/GenBank/DDBJ whole genome shotgun (WGS) entry which is preliminary data.</text>
</comment>
<dbReference type="PANTHER" id="PTHR43477:SF1">
    <property type="entry name" value="DIHYDROANTICAPSIN 7-DEHYDROGENASE"/>
    <property type="match status" value="1"/>
</dbReference>
<dbReference type="Pfam" id="PF13561">
    <property type="entry name" value="adh_short_C2"/>
    <property type="match status" value="1"/>
</dbReference>
<dbReference type="EC" id="1.1.1.-" evidence="4"/>
<keyword evidence="2 4" id="KW-0560">Oxidoreductase</keyword>
<dbReference type="SUPFAM" id="SSF51735">
    <property type="entry name" value="NAD(P)-binding Rossmann-fold domains"/>
    <property type="match status" value="1"/>
</dbReference>
<dbReference type="InterPro" id="IPR036291">
    <property type="entry name" value="NAD(P)-bd_dom_sf"/>
</dbReference>
<dbReference type="SMART" id="SM00822">
    <property type="entry name" value="PKS_KR"/>
    <property type="match status" value="1"/>
</dbReference>
<dbReference type="InterPro" id="IPR051122">
    <property type="entry name" value="SDR_DHRS6-like"/>
</dbReference>
<dbReference type="RefSeq" id="WP_377821554.1">
    <property type="nucleotide sequence ID" value="NZ_JBHSWJ010000002.1"/>
</dbReference>
<dbReference type="CDD" id="cd05233">
    <property type="entry name" value="SDR_c"/>
    <property type="match status" value="1"/>
</dbReference>
<evidence type="ECO:0000256" key="2">
    <source>
        <dbReference type="ARBA" id="ARBA00023002"/>
    </source>
</evidence>
<organism evidence="4 5">
    <name type="scientific">Branchiibius cervicis</name>
    <dbReference type="NCBI Taxonomy" id="908252"/>
    <lineage>
        <taxon>Bacteria</taxon>
        <taxon>Bacillati</taxon>
        <taxon>Actinomycetota</taxon>
        <taxon>Actinomycetes</taxon>
        <taxon>Micrococcales</taxon>
        <taxon>Dermacoccaceae</taxon>
        <taxon>Branchiibius</taxon>
    </lineage>
</organism>
<dbReference type="Gene3D" id="3.40.50.720">
    <property type="entry name" value="NAD(P)-binding Rossmann-like Domain"/>
    <property type="match status" value="1"/>
</dbReference>
<evidence type="ECO:0000256" key="1">
    <source>
        <dbReference type="ARBA" id="ARBA00006484"/>
    </source>
</evidence>
<sequence>MARLTGKVAVVTGAASGIGEGIARMFAQEGARVVLADRNQERGQQIADEIAADGADARFVTVDVTDKATVQELHDQTLQAHGRVDVLVNSAGILVNGGFLELTDSDFDRVMAINLRGPIWTMQAFLPDMAAQRSGSVINLSSISAIWPESGAYFYGASKAAIAKLTRDVAREFAPYGVRLNAILPGPTDTPLVPDFVRNDPAVMQSVIDNQAVLGRLSRPEDIAFAAVYLASDESAMVTGQQMVIDSGVTISNK</sequence>
<keyword evidence="5" id="KW-1185">Reference proteome</keyword>
<dbReference type="PRINTS" id="PR00080">
    <property type="entry name" value="SDRFAMILY"/>
</dbReference>
<evidence type="ECO:0000313" key="4">
    <source>
        <dbReference type="EMBL" id="MFC6713637.1"/>
    </source>
</evidence>
<feature type="domain" description="Ketoreductase" evidence="3">
    <location>
        <begin position="7"/>
        <end position="223"/>
    </location>
</feature>
<dbReference type="GO" id="GO:0016491">
    <property type="term" value="F:oxidoreductase activity"/>
    <property type="evidence" value="ECO:0007669"/>
    <property type="project" value="UniProtKB-KW"/>
</dbReference>
<proteinExistence type="inferred from homology"/>
<dbReference type="PANTHER" id="PTHR43477">
    <property type="entry name" value="DIHYDROANTICAPSIN 7-DEHYDROGENASE"/>
    <property type="match status" value="1"/>
</dbReference>
<comment type="similarity">
    <text evidence="1">Belongs to the short-chain dehydrogenases/reductases (SDR) family.</text>
</comment>
<dbReference type="InterPro" id="IPR002347">
    <property type="entry name" value="SDR_fam"/>
</dbReference>
<protein>
    <submittedName>
        <fullName evidence="4">SDR family NAD(P)-dependent oxidoreductase</fullName>
        <ecNumber evidence="4">1.1.1.-</ecNumber>
    </submittedName>
</protein>
<accession>A0ABW2ARN7</accession>
<dbReference type="PRINTS" id="PR00081">
    <property type="entry name" value="GDHRDH"/>
</dbReference>
<evidence type="ECO:0000259" key="3">
    <source>
        <dbReference type="SMART" id="SM00822"/>
    </source>
</evidence>
<dbReference type="NCBIfam" id="NF005559">
    <property type="entry name" value="PRK07231.1"/>
    <property type="match status" value="1"/>
</dbReference>
<dbReference type="InterPro" id="IPR057326">
    <property type="entry name" value="KR_dom"/>
</dbReference>
<gene>
    <name evidence="4" type="ORF">ACFQBT_07240</name>
</gene>